<proteinExistence type="predicted"/>
<organism evidence="4 5">
    <name type="scientific">Mycolicibacterium fluoranthenivorans</name>
    <dbReference type="NCBI Taxonomy" id="258505"/>
    <lineage>
        <taxon>Bacteria</taxon>
        <taxon>Bacillati</taxon>
        <taxon>Actinomycetota</taxon>
        <taxon>Actinomycetes</taxon>
        <taxon>Mycobacteriales</taxon>
        <taxon>Mycobacteriaceae</taxon>
        <taxon>Mycolicibacterium</taxon>
    </lineage>
</organism>
<dbReference type="STRING" id="1502745.SAMN02799620_05891"/>
<dbReference type="PANTHER" id="PTHR30055:SF226">
    <property type="entry name" value="HTH-TYPE TRANSCRIPTIONAL REGULATOR PKSA"/>
    <property type="match status" value="1"/>
</dbReference>
<accession>A0A1G4X0B0</accession>
<name>A0A1G4X0B0_9MYCO</name>
<dbReference type="PANTHER" id="PTHR30055">
    <property type="entry name" value="HTH-TYPE TRANSCRIPTIONAL REGULATOR RUTR"/>
    <property type="match status" value="1"/>
</dbReference>
<dbReference type="Proteomes" id="UP000199707">
    <property type="component" value="Unassembled WGS sequence"/>
</dbReference>
<keyword evidence="1 2" id="KW-0238">DNA-binding</keyword>
<dbReference type="EMBL" id="FMUB01000017">
    <property type="protein sequence ID" value="SCX33282.1"/>
    <property type="molecule type" value="Genomic_DNA"/>
</dbReference>
<dbReference type="PRINTS" id="PR00455">
    <property type="entry name" value="HTHTETR"/>
</dbReference>
<dbReference type="InterPro" id="IPR001647">
    <property type="entry name" value="HTH_TetR"/>
</dbReference>
<evidence type="ECO:0000313" key="5">
    <source>
        <dbReference type="Proteomes" id="UP000199707"/>
    </source>
</evidence>
<evidence type="ECO:0000313" key="4">
    <source>
        <dbReference type="EMBL" id="SCX33282.1"/>
    </source>
</evidence>
<feature type="DNA-binding region" description="H-T-H motif" evidence="2">
    <location>
        <begin position="40"/>
        <end position="59"/>
    </location>
</feature>
<reference evidence="5" key="1">
    <citation type="submission" date="2016-10" db="EMBL/GenBank/DDBJ databases">
        <authorList>
            <person name="Varghese N."/>
            <person name="Submissions S."/>
        </authorList>
    </citation>
    <scope>NUCLEOTIDE SEQUENCE [LARGE SCALE GENOMIC DNA]</scope>
    <source>
        <strain evidence="5">UNC267MFSha1.1M11</strain>
    </source>
</reference>
<evidence type="ECO:0000256" key="2">
    <source>
        <dbReference type="PROSITE-ProRule" id="PRU00335"/>
    </source>
</evidence>
<dbReference type="GO" id="GO:0003700">
    <property type="term" value="F:DNA-binding transcription factor activity"/>
    <property type="evidence" value="ECO:0007669"/>
    <property type="project" value="TreeGrafter"/>
</dbReference>
<dbReference type="SUPFAM" id="SSF46689">
    <property type="entry name" value="Homeodomain-like"/>
    <property type="match status" value="1"/>
</dbReference>
<dbReference type="InterPro" id="IPR009057">
    <property type="entry name" value="Homeodomain-like_sf"/>
</dbReference>
<dbReference type="PROSITE" id="PS50977">
    <property type="entry name" value="HTH_TETR_2"/>
    <property type="match status" value="1"/>
</dbReference>
<dbReference type="InterPro" id="IPR050109">
    <property type="entry name" value="HTH-type_TetR-like_transc_reg"/>
</dbReference>
<sequence length="207" mass="23166">MDVVPRAERRPHVVRRADSRAVILDAAVRALVEYGYGGATTVVIQRLAGVSRGRLLHYFPSREELLVAAAQHLAVERISEMEQWFDAAPEHSVASPQRIDYAVVLLWRTFQQPYFWAAMELWLAARTDPALRAELAASERRLGRAIEHVIATMFGPVHSSHAGFADLRELLFTSMRGVALTYAIDDRDADADVHLALWQKLARAALA</sequence>
<dbReference type="Pfam" id="PF00440">
    <property type="entry name" value="TetR_N"/>
    <property type="match status" value="1"/>
</dbReference>
<dbReference type="RefSeq" id="WP_090364137.1">
    <property type="nucleotide sequence ID" value="NZ_FMUB01000017.1"/>
</dbReference>
<dbReference type="GO" id="GO:0000976">
    <property type="term" value="F:transcription cis-regulatory region binding"/>
    <property type="evidence" value="ECO:0007669"/>
    <property type="project" value="TreeGrafter"/>
</dbReference>
<evidence type="ECO:0000256" key="1">
    <source>
        <dbReference type="ARBA" id="ARBA00023125"/>
    </source>
</evidence>
<feature type="domain" description="HTH tetR-type" evidence="3">
    <location>
        <begin position="17"/>
        <end position="77"/>
    </location>
</feature>
<dbReference type="AlphaFoldDB" id="A0A1G4X0B0"/>
<evidence type="ECO:0000259" key="3">
    <source>
        <dbReference type="PROSITE" id="PS50977"/>
    </source>
</evidence>
<gene>
    <name evidence="4" type="ORF">SAMN02799620_05891</name>
</gene>
<dbReference type="Gene3D" id="1.10.357.10">
    <property type="entry name" value="Tetracycline Repressor, domain 2"/>
    <property type="match status" value="1"/>
</dbReference>
<protein>
    <submittedName>
        <fullName evidence="4">Transcriptional regulator, TetR family</fullName>
    </submittedName>
</protein>